<keyword evidence="5" id="KW-0378">Hydrolase</keyword>
<dbReference type="SUPFAM" id="SSF53098">
    <property type="entry name" value="Ribonuclease H-like"/>
    <property type="match status" value="1"/>
</dbReference>
<sequence>MSDGVERSIAFASRTLNKAESNYAQVEREALSIVFGIRKFHQYLFGRKFTLLTDHKPLRTILGPHTGIPAFAASRMQRWALLLSAHDYDIKYRKSELHGNADGLSRLPLPLTKPDSRHVDIFYFRGVEDAPVTAQQVRRIIRNDPVLAEVMDHIIKGRKLNDTPEFIPYFSRQNELSVQSGCLLWGRRVVIPPPLRRSMLKQLHAGHCSMVRMNEVGRSYFWWPGLDRNIEETAKTCTTCQQVQNAPQSATLHPWEWPGEPWQCVHVDFAGPYEDRMFLVAVDAHSKWPEVAIMRSTTEKTIEKLGEMFSRFGSPETLKHSLKASVGQGSLHQHLHRSNKPKDKQPSTDPLNLVIMYWHGTTMEDPSGFLPLWWLQQALYRIRYKQQRT</sequence>
<protein>
    <recommendedName>
        <fullName evidence="7">Gypsy retrotransposon integrase-like protein 1</fullName>
    </recommendedName>
</protein>
<evidence type="ECO:0000256" key="7">
    <source>
        <dbReference type="ARBA" id="ARBA00039658"/>
    </source>
</evidence>
<evidence type="ECO:0000259" key="9">
    <source>
        <dbReference type="Pfam" id="PF17921"/>
    </source>
</evidence>
<evidence type="ECO:0000256" key="1">
    <source>
        <dbReference type="ARBA" id="ARBA00022679"/>
    </source>
</evidence>
<dbReference type="GO" id="GO:0004519">
    <property type="term" value="F:endonuclease activity"/>
    <property type="evidence" value="ECO:0007669"/>
    <property type="project" value="UniProtKB-KW"/>
</dbReference>
<keyword evidence="11" id="KW-1185">Reference proteome</keyword>
<keyword evidence="1" id="KW-0808">Transferase</keyword>
<evidence type="ECO:0000256" key="4">
    <source>
        <dbReference type="ARBA" id="ARBA00022759"/>
    </source>
</evidence>
<evidence type="ECO:0000256" key="5">
    <source>
        <dbReference type="ARBA" id="ARBA00022801"/>
    </source>
</evidence>
<evidence type="ECO:0000256" key="2">
    <source>
        <dbReference type="ARBA" id="ARBA00022695"/>
    </source>
</evidence>
<dbReference type="EMBL" id="JAINUF010000002">
    <property type="protein sequence ID" value="KAJ8375556.1"/>
    <property type="molecule type" value="Genomic_DNA"/>
</dbReference>
<gene>
    <name evidence="10" type="ORF">SKAU_G00061360</name>
</gene>
<keyword evidence="6" id="KW-0695">RNA-directed DNA polymerase</keyword>
<organism evidence="10 11">
    <name type="scientific">Synaphobranchus kaupii</name>
    <name type="common">Kaup's arrowtooth eel</name>
    <dbReference type="NCBI Taxonomy" id="118154"/>
    <lineage>
        <taxon>Eukaryota</taxon>
        <taxon>Metazoa</taxon>
        <taxon>Chordata</taxon>
        <taxon>Craniata</taxon>
        <taxon>Vertebrata</taxon>
        <taxon>Euteleostomi</taxon>
        <taxon>Actinopterygii</taxon>
        <taxon>Neopterygii</taxon>
        <taxon>Teleostei</taxon>
        <taxon>Anguilliformes</taxon>
        <taxon>Synaphobranchidae</taxon>
        <taxon>Synaphobranchus</taxon>
    </lineage>
</organism>
<keyword evidence="3" id="KW-0540">Nuclease</keyword>
<evidence type="ECO:0000256" key="3">
    <source>
        <dbReference type="ARBA" id="ARBA00022722"/>
    </source>
</evidence>
<dbReference type="GO" id="GO:0003676">
    <property type="term" value="F:nucleic acid binding"/>
    <property type="evidence" value="ECO:0007669"/>
    <property type="project" value="InterPro"/>
</dbReference>
<evidence type="ECO:0000313" key="10">
    <source>
        <dbReference type="EMBL" id="KAJ8375556.1"/>
    </source>
</evidence>
<dbReference type="InterPro" id="IPR050951">
    <property type="entry name" value="Retrovirus_Pol_polyprotein"/>
</dbReference>
<dbReference type="FunFam" id="1.10.340.70:FF:000003">
    <property type="entry name" value="Protein CBG25708"/>
    <property type="match status" value="1"/>
</dbReference>
<name>A0A9Q1J9M2_SYNKA</name>
<keyword evidence="2" id="KW-0548">Nucleotidyltransferase</keyword>
<evidence type="ECO:0000256" key="6">
    <source>
        <dbReference type="ARBA" id="ARBA00022918"/>
    </source>
</evidence>
<dbReference type="InterPro" id="IPR036397">
    <property type="entry name" value="RNaseH_sf"/>
</dbReference>
<dbReference type="GO" id="GO:0003964">
    <property type="term" value="F:RNA-directed DNA polymerase activity"/>
    <property type="evidence" value="ECO:0007669"/>
    <property type="project" value="UniProtKB-KW"/>
</dbReference>
<dbReference type="AlphaFoldDB" id="A0A9Q1J9M2"/>
<dbReference type="InterPro" id="IPR012337">
    <property type="entry name" value="RNaseH-like_sf"/>
</dbReference>
<dbReference type="OrthoDB" id="775972at2759"/>
<dbReference type="Pfam" id="PF17921">
    <property type="entry name" value="Integrase_H2C2"/>
    <property type="match status" value="1"/>
</dbReference>
<keyword evidence="4" id="KW-0255">Endonuclease</keyword>
<dbReference type="CDD" id="cd09274">
    <property type="entry name" value="RNase_HI_RT_Ty3"/>
    <property type="match status" value="1"/>
</dbReference>
<dbReference type="InterPro" id="IPR043502">
    <property type="entry name" value="DNA/RNA_pol_sf"/>
</dbReference>
<evidence type="ECO:0000313" key="11">
    <source>
        <dbReference type="Proteomes" id="UP001152622"/>
    </source>
</evidence>
<dbReference type="SUPFAM" id="SSF56672">
    <property type="entry name" value="DNA/RNA polymerases"/>
    <property type="match status" value="1"/>
</dbReference>
<dbReference type="InterPro" id="IPR041373">
    <property type="entry name" value="RT_RNaseH"/>
</dbReference>
<feature type="domain" description="Integrase zinc-binding" evidence="9">
    <location>
        <begin position="191"/>
        <end position="245"/>
    </location>
</feature>
<evidence type="ECO:0000259" key="8">
    <source>
        <dbReference type="Pfam" id="PF17917"/>
    </source>
</evidence>
<dbReference type="PANTHER" id="PTHR37984:SF13">
    <property type="entry name" value="RIBONUCLEASE H"/>
    <property type="match status" value="1"/>
</dbReference>
<dbReference type="PANTHER" id="PTHR37984">
    <property type="entry name" value="PROTEIN CBG26694"/>
    <property type="match status" value="1"/>
</dbReference>
<dbReference type="GO" id="GO:0016787">
    <property type="term" value="F:hydrolase activity"/>
    <property type="evidence" value="ECO:0007669"/>
    <property type="project" value="UniProtKB-KW"/>
</dbReference>
<dbReference type="Gene3D" id="1.10.340.70">
    <property type="match status" value="1"/>
</dbReference>
<accession>A0A9Q1J9M2</accession>
<proteinExistence type="predicted"/>
<dbReference type="Pfam" id="PF17917">
    <property type="entry name" value="RT_RNaseH"/>
    <property type="match status" value="1"/>
</dbReference>
<dbReference type="Gene3D" id="3.30.420.10">
    <property type="entry name" value="Ribonuclease H-like superfamily/Ribonuclease H"/>
    <property type="match status" value="1"/>
</dbReference>
<feature type="domain" description="Reverse transcriptase RNase H-like" evidence="8">
    <location>
        <begin position="3"/>
        <end position="84"/>
    </location>
</feature>
<dbReference type="Proteomes" id="UP001152622">
    <property type="component" value="Chromosome 2"/>
</dbReference>
<reference evidence="10" key="1">
    <citation type="journal article" date="2023" name="Science">
        <title>Genome structures resolve the early diversification of teleost fishes.</title>
        <authorList>
            <person name="Parey E."/>
            <person name="Louis A."/>
            <person name="Montfort J."/>
            <person name="Bouchez O."/>
            <person name="Roques C."/>
            <person name="Iampietro C."/>
            <person name="Lluch J."/>
            <person name="Castinel A."/>
            <person name="Donnadieu C."/>
            <person name="Desvignes T."/>
            <person name="Floi Bucao C."/>
            <person name="Jouanno E."/>
            <person name="Wen M."/>
            <person name="Mejri S."/>
            <person name="Dirks R."/>
            <person name="Jansen H."/>
            <person name="Henkel C."/>
            <person name="Chen W.J."/>
            <person name="Zahm M."/>
            <person name="Cabau C."/>
            <person name="Klopp C."/>
            <person name="Thompson A.W."/>
            <person name="Robinson-Rechavi M."/>
            <person name="Braasch I."/>
            <person name="Lecointre G."/>
            <person name="Bobe J."/>
            <person name="Postlethwait J.H."/>
            <person name="Berthelot C."/>
            <person name="Roest Crollius H."/>
            <person name="Guiguen Y."/>
        </authorList>
    </citation>
    <scope>NUCLEOTIDE SEQUENCE</scope>
    <source>
        <strain evidence="10">WJC10195</strain>
    </source>
</reference>
<comment type="caution">
    <text evidence="10">The sequence shown here is derived from an EMBL/GenBank/DDBJ whole genome shotgun (WGS) entry which is preliminary data.</text>
</comment>
<dbReference type="InterPro" id="IPR041588">
    <property type="entry name" value="Integrase_H2C2"/>
</dbReference>